<evidence type="ECO:0000313" key="2">
    <source>
        <dbReference type="EMBL" id="MCI47157.1"/>
    </source>
</evidence>
<evidence type="ECO:0000313" key="3">
    <source>
        <dbReference type="Proteomes" id="UP000265520"/>
    </source>
</evidence>
<sequence length="74" mass="8094">GENSWCSTPYLELERLQRHHLEIWQPVETGYTNSQSDAIRRSKGANSCEFLGNGGRGCGGQGGRRGVQDKSGGR</sequence>
<proteinExistence type="predicted"/>
<protein>
    <submittedName>
        <fullName evidence="2">Uncharacterized protein</fullName>
    </submittedName>
</protein>
<keyword evidence="3" id="KW-1185">Reference proteome</keyword>
<dbReference type="EMBL" id="LXQA010368223">
    <property type="protein sequence ID" value="MCI47157.1"/>
    <property type="molecule type" value="Genomic_DNA"/>
</dbReference>
<feature type="compositionally biased region" description="Gly residues" evidence="1">
    <location>
        <begin position="53"/>
        <end position="65"/>
    </location>
</feature>
<evidence type="ECO:0000256" key="1">
    <source>
        <dbReference type="SAM" id="MobiDB-lite"/>
    </source>
</evidence>
<organism evidence="2 3">
    <name type="scientific">Trifolium medium</name>
    <dbReference type="NCBI Taxonomy" id="97028"/>
    <lineage>
        <taxon>Eukaryota</taxon>
        <taxon>Viridiplantae</taxon>
        <taxon>Streptophyta</taxon>
        <taxon>Embryophyta</taxon>
        <taxon>Tracheophyta</taxon>
        <taxon>Spermatophyta</taxon>
        <taxon>Magnoliopsida</taxon>
        <taxon>eudicotyledons</taxon>
        <taxon>Gunneridae</taxon>
        <taxon>Pentapetalae</taxon>
        <taxon>rosids</taxon>
        <taxon>fabids</taxon>
        <taxon>Fabales</taxon>
        <taxon>Fabaceae</taxon>
        <taxon>Papilionoideae</taxon>
        <taxon>50 kb inversion clade</taxon>
        <taxon>NPAAA clade</taxon>
        <taxon>Hologalegina</taxon>
        <taxon>IRL clade</taxon>
        <taxon>Trifolieae</taxon>
        <taxon>Trifolium</taxon>
    </lineage>
</organism>
<accession>A0A392SFH3</accession>
<dbReference type="Proteomes" id="UP000265520">
    <property type="component" value="Unassembled WGS sequence"/>
</dbReference>
<dbReference type="AlphaFoldDB" id="A0A392SFH3"/>
<feature type="region of interest" description="Disordered" evidence="1">
    <location>
        <begin position="53"/>
        <end position="74"/>
    </location>
</feature>
<feature type="non-terminal residue" evidence="2">
    <location>
        <position position="1"/>
    </location>
</feature>
<name>A0A392SFH3_9FABA</name>
<reference evidence="2 3" key="1">
    <citation type="journal article" date="2018" name="Front. Plant Sci.">
        <title>Red Clover (Trifolium pratense) and Zigzag Clover (T. medium) - A Picture of Genomic Similarities and Differences.</title>
        <authorList>
            <person name="Dluhosova J."/>
            <person name="Istvanek J."/>
            <person name="Nedelnik J."/>
            <person name="Repkova J."/>
        </authorList>
    </citation>
    <scope>NUCLEOTIDE SEQUENCE [LARGE SCALE GENOMIC DNA]</scope>
    <source>
        <strain evidence="3">cv. 10/8</strain>
        <tissue evidence="2">Leaf</tissue>
    </source>
</reference>
<comment type="caution">
    <text evidence="2">The sequence shown here is derived from an EMBL/GenBank/DDBJ whole genome shotgun (WGS) entry which is preliminary data.</text>
</comment>